<feature type="region of interest" description="Disordered" evidence="1">
    <location>
        <begin position="1"/>
        <end position="21"/>
    </location>
</feature>
<dbReference type="OrthoDB" id="8689594at2"/>
<dbReference type="STRING" id="1123756.MGEO_10455"/>
<keyword evidence="3" id="KW-1185">Reference proteome</keyword>
<dbReference type="RefSeq" id="WP_085636931.1">
    <property type="nucleotide sequence ID" value="NZ_JFKC01000008.1"/>
</dbReference>
<sequence length="346" mass="38650">MSEVATSTKAPPTSGGGDQRSLTFASWDHDRVMALHEGRVTIPGVELDSVLAPTAKLFPLAVSDAPYDITEMSISSYILQISRGEGEYTAIPAFVSRAFRHSGYFARKGSGIESPADFAGRRIGVPEYQMTAALWMRGILSDEYGVDARSVHWRTGALDQGVRRERLELDLPEGMIVEPISEGETLQDLLIRGEIDGMLAPKPPQAFLDGDDRFVRLFPDYEAAEQEYHAKTGFFPIMHLIGVRKSLVLENPDLPRLLYEGFVASRDAAIERLRKVWLGNANRLSLPWLNASMERTLRALGTDYWSYGFKTNRAELEAVCRFSVEQYLAERIVAPEELFPATMLET</sequence>
<organism evidence="2 3">
    <name type="scientific">Marivita geojedonensis</name>
    <dbReference type="NCBI Taxonomy" id="1123756"/>
    <lineage>
        <taxon>Bacteria</taxon>
        <taxon>Pseudomonadati</taxon>
        <taxon>Pseudomonadota</taxon>
        <taxon>Alphaproteobacteria</taxon>
        <taxon>Rhodobacterales</taxon>
        <taxon>Roseobacteraceae</taxon>
        <taxon>Marivita</taxon>
    </lineage>
</organism>
<feature type="compositionally biased region" description="Polar residues" evidence="1">
    <location>
        <begin position="1"/>
        <end position="11"/>
    </location>
</feature>
<evidence type="ECO:0000256" key="1">
    <source>
        <dbReference type="SAM" id="MobiDB-lite"/>
    </source>
</evidence>
<reference evidence="2 3" key="1">
    <citation type="submission" date="2014-03" db="EMBL/GenBank/DDBJ databases">
        <title>The draft genome sequence of Marivita geojedonensis KCTC 23882.</title>
        <authorList>
            <person name="Lai Q."/>
            <person name="Shao Z."/>
        </authorList>
    </citation>
    <scope>NUCLEOTIDE SEQUENCE [LARGE SCALE GENOMIC DNA]</scope>
    <source>
        <strain evidence="2 3">DPG-138</strain>
    </source>
</reference>
<dbReference type="AlphaFoldDB" id="A0A1X4NKU5"/>
<proteinExistence type="predicted"/>
<dbReference type="Proteomes" id="UP000193926">
    <property type="component" value="Unassembled WGS sequence"/>
</dbReference>
<gene>
    <name evidence="2" type="ORF">MGEO_10455</name>
</gene>
<accession>A0A1X4NKU5</accession>
<evidence type="ECO:0000313" key="2">
    <source>
        <dbReference type="EMBL" id="OSQ50858.1"/>
    </source>
</evidence>
<dbReference type="Gene3D" id="3.40.190.10">
    <property type="entry name" value="Periplasmic binding protein-like II"/>
    <property type="match status" value="1"/>
</dbReference>
<protein>
    <submittedName>
        <fullName evidence="2">4,5-dihydroxyphthalate decarboxylase</fullName>
    </submittedName>
</protein>
<evidence type="ECO:0000313" key="3">
    <source>
        <dbReference type="Proteomes" id="UP000193926"/>
    </source>
</evidence>
<dbReference type="EMBL" id="JFKC01000008">
    <property type="protein sequence ID" value="OSQ50858.1"/>
    <property type="molecule type" value="Genomic_DNA"/>
</dbReference>
<dbReference type="SUPFAM" id="SSF53850">
    <property type="entry name" value="Periplasmic binding protein-like II"/>
    <property type="match status" value="1"/>
</dbReference>
<comment type="caution">
    <text evidence="2">The sequence shown here is derived from an EMBL/GenBank/DDBJ whole genome shotgun (WGS) entry which is preliminary data.</text>
</comment>
<name>A0A1X4NKU5_9RHOB</name>